<dbReference type="NCBIfam" id="NF006130">
    <property type="entry name" value="PRK08274.1"/>
    <property type="match status" value="1"/>
</dbReference>
<proteinExistence type="predicted"/>
<dbReference type="Gene3D" id="3.90.700.10">
    <property type="entry name" value="Succinate dehydrogenase/fumarate reductase flavoprotein, catalytic domain"/>
    <property type="match status" value="1"/>
</dbReference>
<organism evidence="6 7">
    <name type="scientific">Thalassospira profundimaris</name>
    <dbReference type="NCBI Taxonomy" id="502049"/>
    <lineage>
        <taxon>Bacteria</taxon>
        <taxon>Pseudomonadati</taxon>
        <taxon>Pseudomonadota</taxon>
        <taxon>Alphaproteobacteria</taxon>
        <taxon>Rhodospirillales</taxon>
        <taxon>Thalassospiraceae</taxon>
        <taxon>Thalassospira</taxon>
    </lineage>
</organism>
<dbReference type="InterPro" id="IPR036188">
    <property type="entry name" value="FAD/NAD-bd_sf"/>
</dbReference>
<dbReference type="Proteomes" id="UP000253226">
    <property type="component" value="Unassembled WGS sequence"/>
</dbReference>
<dbReference type="GO" id="GO:0016491">
    <property type="term" value="F:oxidoreductase activity"/>
    <property type="evidence" value="ECO:0007669"/>
    <property type="project" value="UniProtKB-KW"/>
</dbReference>
<dbReference type="InterPro" id="IPR050315">
    <property type="entry name" value="FAD-oxidoreductase_2"/>
</dbReference>
<dbReference type="AlphaFoldDB" id="A0A367W0A9"/>
<comment type="caution">
    <text evidence="6">The sequence shown here is derived from an EMBL/GenBank/DDBJ whole genome shotgun (WGS) entry which is preliminary data.</text>
</comment>
<feature type="domain" description="FAD-dependent oxidoreductase 2 FAD-binding" evidence="5">
    <location>
        <begin position="9"/>
        <end position="440"/>
    </location>
</feature>
<keyword evidence="3" id="KW-0274">FAD</keyword>
<keyword evidence="2" id="KW-0285">Flavoprotein</keyword>
<dbReference type="EMBL" id="JPWF01000015">
    <property type="protein sequence ID" value="RCK32416.1"/>
    <property type="molecule type" value="Genomic_DNA"/>
</dbReference>
<gene>
    <name evidence="6" type="ORF">TH19_19220</name>
</gene>
<dbReference type="SUPFAM" id="SSF56425">
    <property type="entry name" value="Succinate dehydrogenase/fumarate reductase flavoprotein, catalytic domain"/>
    <property type="match status" value="1"/>
</dbReference>
<reference evidence="6 7" key="1">
    <citation type="submission" date="2014-07" db="EMBL/GenBank/DDBJ databases">
        <title>Draft genome sequence of Thalassospira profundimaris 35.</title>
        <authorList>
            <person name="Lai Q."/>
            <person name="Shao Z."/>
        </authorList>
    </citation>
    <scope>NUCLEOTIDE SEQUENCE [LARGE SCALE GENOMIC DNA]</scope>
    <source>
        <strain evidence="6 7">35</strain>
    </source>
</reference>
<evidence type="ECO:0000256" key="4">
    <source>
        <dbReference type="ARBA" id="ARBA00023002"/>
    </source>
</evidence>
<name>A0A367W0A9_9PROT</name>
<evidence type="ECO:0000256" key="2">
    <source>
        <dbReference type="ARBA" id="ARBA00022630"/>
    </source>
</evidence>
<evidence type="ECO:0000313" key="6">
    <source>
        <dbReference type="EMBL" id="RCK32416.1"/>
    </source>
</evidence>
<sequence length="462" mass="50072">MKTHHDHYDVLVAGGGQAGLIAAIVAAEKGARVCVLEGAPRTHRGGNTRHTRNLRPMHLGPLSVLSGTYDEEEYWEDLLRVTKGKTNEKLARMTLRKSTEAVDWLESRGVQFQPPLGGTLHLGRTNAFFMGGGKQLLNVLYRHAEGLGVEIHYDAMVTGIDIEDGAFKGLNVGEHRVTATAFVAAAGGFEANIEWLKEAWGDVAENFLIRGTPYNRGTLLRMMLDAGVQQIGEPDQCHAVAIDGRAPKFDGGICTRVDCVSLGVVVNENAERFYDEGEDFWPKRYAIWGRLVADQPNQVAHVIIDQKAKGGFMPPVFPAVVADTIPELAEKVGIDPVQLEKTITEYNAAAQPGSFDHTELDGLHTEGLAVNKTNWARTIDQPPYSAYSLRPGITFTYLGVEVSEKAQVQMASGKECPNIFAAGEIMAGNVLGQGYLAGIGMTIGNVFGRIAGSEAADYALNR</sequence>
<evidence type="ECO:0000259" key="5">
    <source>
        <dbReference type="Pfam" id="PF00890"/>
    </source>
</evidence>
<dbReference type="PANTHER" id="PTHR43400:SF7">
    <property type="entry name" value="FAD-DEPENDENT OXIDOREDUCTASE 2 FAD BINDING DOMAIN-CONTAINING PROTEIN"/>
    <property type="match status" value="1"/>
</dbReference>
<dbReference type="InterPro" id="IPR027477">
    <property type="entry name" value="Succ_DH/fumarate_Rdtase_cat_sf"/>
</dbReference>
<evidence type="ECO:0000256" key="3">
    <source>
        <dbReference type="ARBA" id="ARBA00022827"/>
    </source>
</evidence>
<dbReference type="SUPFAM" id="SSF51905">
    <property type="entry name" value="FAD/NAD(P)-binding domain"/>
    <property type="match status" value="1"/>
</dbReference>
<dbReference type="PRINTS" id="PR00368">
    <property type="entry name" value="FADPNR"/>
</dbReference>
<evidence type="ECO:0000313" key="7">
    <source>
        <dbReference type="Proteomes" id="UP000253226"/>
    </source>
</evidence>
<comment type="cofactor">
    <cofactor evidence="1">
        <name>FAD</name>
        <dbReference type="ChEBI" id="CHEBI:57692"/>
    </cofactor>
</comment>
<dbReference type="InterPro" id="IPR012831">
    <property type="entry name" value="CobZ"/>
</dbReference>
<dbReference type="NCBIfam" id="TIGR02485">
    <property type="entry name" value="CobZ_N-term"/>
    <property type="match status" value="1"/>
</dbReference>
<dbReference type="RefSeq" id="WP_258548039.1">
    <property type="nucleotide sequence ID" value="NZ_JPWF01000015.1"/>
</dbReference>
<dbReference type="Pfam" id="PF00890">
    <property type="entry name" value="FAD_binding_2"/>
    <property type="match status" value="1"/>
</dbReference>
<dbReference type="PANTHER" id="PTHR43400">
    <property type="entry name" value="FUMARATE REDUCTASE"/>
    <property type="match status" value="1"/>
</dbReference>
<keyword evidence="4" id="KW-0560">Oxidoreductase</keyword>
<protein>
    <submittedName>
        <fullName evidence="6">Tricarballylate dehydrogenase</fullName>
    </submittedName>
</protein>
<dbReference type="Gene3D" id="3.50.50.60">
    <property type="entry name" value="FAD/NAD(P)-binding domain"/>
    <property type="match status" value="1"/>
</dbReference>
<evidence type="ECO:0000256" key="1">
    <source>
        <dbReference type="ARBA" id="ARBA00001974"/>
    </source>
</evidence>
<accession>A0A367W0A9</accession>
<dbReference type="InterPro" id="IPR003953">
    <property type="entry name" value="FAD-dep_OxRdtase_2_FAD-bd"/>
</dbReference>